<proteinExistence type="predicted"/>
<name>A0A157SL59_9BORD</name>
<dbReference type="InterPro" id="IPR008861">
    <property type="entry name" value="GpX-like"/>
</dbReference>
<dbReference type="RefSeq" id="WP_063491966.1">
    <property type="nucleotide sequence ID" value="NZ_CP016340.1"/>
</dbReference>
<reference evidence="1 2" key="1">
    <citation type="submission" date="2016-04" db="EMBL/GenBank/DDBJ databases">
        <authorList>
            <consortium name="Pathogen Informatics"/>
        </authorList>
    </citation>
    <scope>NUCLEOTIDE SEQUENCE [LARGE SCALE GENOMIC DNA]</scope>
    <source>
        <strain evidence="1 2">H044680328</strain>
    </source>
</reference>
<dbReference type="GeneID" id="56590430"/>
<dbReference type="STRING" id="123899.SAMEA3906487_02301"/>
<dbReference type="Proteomes" id="UP000076825">
    <property type="component" value="Chromosome 1"/>
</dbReference>
<dbReference type="Pfam" id="PF05489">
    <property type="entry name" value="Phage_tail_X"/>
    <property type="match status" value="1"/>
</dbReference>
<dbReference type="OrthoDB" id="8759063at2"/>
<accession>A0A157SL59</accession>
<organism evidence="1 2">
    <name type="scientific">Bordetella trematum</name>
    <dbReference type="NCBI Taxonomy" id="123899"/>
    <lineage>
        <taxon>Bacteria</taxon>
        <taxon>Pseudomonadati</taxon>
        <taxon>Pseudomonadota</taxon>
        <taxon>Betaproteobacteria</taxon>
        <taxon>Burkholderiales</taxon>
        <taxon>Alcaligenaceae</taxon>
        <taxon>Bordetella</taxon>
    </lineage>
</organism>
<dbReference type="EMBL" id="LT546645">
    <property type="protein sequence ID" value="SAI70626.1"/>
    <property type="molecule type" value="Genomic_DNA"/>
</dbReference>
<keyword evidence="2" id="KW-1185">Reference proteome</keyword>
<evidence type="ECO:0000313" key="2">
    <source>
        <dbReference type="Proteomes" id="UP000076825"/>
    </source>
</evidence>
<gene>
    <name evidence="1" type="ORF">SAMEA3906487_02301</name>
</gene>
<evidence type="ECO:0000313" key="1">
    <source>
        <dbReference type="EMBL" id="SAI70626.1"/>
    </source>
</evidence>
<sequence>MQVRAMQGDTVDALCWRHLRTTRGVVEQTFELNPGLADHGAILPHGLAVTLPEPASEPSTVPTVNLWD</sequence>
<dbReference type="AlphaFoldDB" id="A0A157SL59"/>
<protein>
    <submittedName>
        <fullName evidence="1">Phage Tail Protein X</fullName>
    </submittedName>
</protein>
<dbReference type="KEGG" id="btrm:SAMEA390648702301"/>
<dbReference type="PATRIC" id="fig|123899.6.peg.2289"/>